<organism evidence="2 3">
    <name type="scientific">Hymenobacter setariae</name>
    <dbReference type="NCBI Taxonomy" id="2594794"/>
    <lineage>
        <taxon>Bacteria</taxon>
        <taxon>Pseudomonadati</taxon>
        <taxon>Bacteroidota</taxon>
        <taxon>Cytophagia</taxon>
        <taxon>Cytophagales</taxon>
        <taxon>Hymenobacteraceae</taxon>
        <taxon>Hymenobacter</taxon>
    </lineage>
</organism>
<keyword evidence="1" id="KW-0472">Membrane</keyword>
<evidence type="ECO:0000256" key="1">
    <source>
        <dbReference type="SAM" id="Phobius"/>
    </source>
</evidence>
<protein>
    <submittedName>
        <fullName evidence="2">Uncharacterized protein</fullName>
    </submittedName>
</protein>
<proteinExistence type="predicted"/>
<evidence type="ECO:0000313" key="3">
    <source>
        <dbReference type="Proteomes" id="UP000317624"/>
    </source>
</evidence>
<dbReference type="RefSeq" id="WP_144850964.1">
    <property type="nucleotide sequence ID" value="NZ_VMRJ01000005.1"/>
</dbReference>
<reference evidence="2 3" key="1">
    <citation type="submission" date="2019-07" db="EMBL/GenBank/DDBJ databases">
        <title>Hymenobacter sp. straun FUR1 Genome sequencing and assembly.</title>
        <authorList>
            <person name="Chhetri G."/>
        </authorList>
    </citation>
    <scope>NUCLEOTIDE SEQUENCE [LARGE SCALE GENOMIC DNA]</scope>
    <source>
        <strain evidence="2 3">Fur1</strain>
    </source>
</reference>
<gene>
    <name evidence="2" type="ORF">FNT36_18985</name>
</gene>
<feature type="transmembrane region" description="Helical" evidence="1">
    <location>
        <begin position="48"/>
        <end position="66"/>
    </location>
</feature>
<dbReference type="EMBL" id="VMRJ01000005">
    <property type="protein sequence ID" value="TVT38286.1"/>
    <property type="molecule type" value="Genomic_DNA"/>
</dbReference>
<feature type="transmembrane region" description="Helical" evidence="1">
    <location>
        <begin position="126"/>
        <end position="149"/>
    </location>
</feature>
<accession>A0A558BP43</accession>
<keyword evidence="1" id="KW-1133">Transmembrane helix</keyword>
<feature type="transmembrane region" description="Helical" evidence="1">
    <location>
        <begin position="155"/>
        <end position="179"/>
    </location>
</feature>
<sequence length="214" mass="24773">MELDDLRRQWQQPEPSAAALSATQLREMLARQRDNLADKMRRNARWEMALAVLMAGLMLGGFILLHKAVYRLYTGFSLLLMLVLVYYYYRLLAMLRQMDEPSSSVRRHLVQLCAGLRQMLRFNYKLTLWVLPWTLILIYGFFTGQLLAGKAKYSWQIWALAGGILLVLGAVVQVGVVYFTRWYMQRLYGQHLDRLEGQLHELDEGTGPGVAESR</sequence>
<dbReference type="OrthoDB" id="652948at2"/>
<evidence type="ECO:0000313" key="2">
    <source>
        <dbReference type="EMBL" id="TVT38286.1"/>
    </source>
</evidence>
<dbReference type="Proteomes" id="UP000317624">
    <property type="component" value="Unassembled WGS sequence"/>
</dbReference>
<keyword evidence="3" id="KW-1185">Reference proteome</keyword>
<name>A0A558BP43_9BACT</name>
<comment type="caution">
    <text evidence="2">The sequence shown here is derived from an EMBL/GenBank/DDBJ whole genome shotgun (WGS) entry which is preliminary data.</text>
</comment>
<keyword evidence="1" id="KW-0812">Transmembrane</keyword>
<dbReference type="AlphaFoldDB" id="A0A558BP43"/>
<feature type="transmembrane region" description="Helical" evidence="1">
    <location>
        <begin position="72"/>
        <end position="89"/>
    </location>
</feature>